<accession>A0AAW1P9Z9</accession>
<reference evidence="2 3" key="1">
    <citation type="journal article" date="2024" name="Nat. Commun.">
        <title>Phylogenomics reveals the evolutionary origins of lichenization in chlorophyte algae.</title>
        <authorList>
            <person name="Puginier C."/>
            <person name="Libourel C."/>
            <person name="Otte J."/>
            <person name="Skaloud P."/>
            <person name="Haon M."/>
            <person name="Grisel S."/>
            <person name="Petersen M."/>
            <person name="Berrin J.G."/>
            <person name="Delaux P.M."/>
            <person name="Dal Grande F."/>
            <person name="Keller J."/>
        </authorList>
    </citation>
    <scope>NUCLEOTIDE SEQUENCE [LARGE SCALE GENOMIC DNA]</scope>
    <source>
        <strain evidence="2 3">SAG 2036</strain>
    </source>
</reference>
<evidence type="ECO:0000313" key="2">
    <source>
        <dbReference type="EMBL" id="KAK9804599.1"/>
    </source>
</evidence>
<organism evidence="2 3">
    <name type="scientific">Symbiochloris irregularis</name>
    <dbReference type="NCBI Taxonomy" id="706552"/>
    <lineage>
        <taxon>Eukaryota</taxon>
        <taxon>Viridiplantae</taxon>
        <taxon>Chlorophyta</taxon>
        <taxon>core chlorophytes</taxon>
        <taxon>Trebouxiophyceae</taxon>
        <taxon>Trebouxiales</taxon>
        <taxon>Trebouxiaceae</taxon>
        <taxon>Symbiochloris</taxon>
    </lineage>
</organism>
<gene>
    <name evidence="2" type="ORF">WJX73_006198</name>
</gene>
<dbReference type="Gene3D" id="2.60.120.260">
    <property type="entry name" value="Galactose-binding domain-like"/>
    <property type="match status" value="1"/>
</dbReference>
<proteinExistence type="predicted"/>
<keyword evidence="3" id="KW-1185">Reference proteome</keyword>
<dbReference type="EMBL" id="JALJOQ010000049">
    <property type="protein sequence ID" value="KAK9804599.1"/>
    <property type="molecule type" value="Genomic_DNA"/>
</dbReference>
<protein>
    <submittedName>
        <fullName evidence="2">Uncharacterized protein</fullName>
    </submittedName>
</protein>
<evidence type="ECO:0000313" key="3">
    <source>
        <dbReference type="Proteomes" id="UP001465755"/>
    </source>
</evidence>
<feature type="region of interest" description="Disordered" evidence="1">
    <location>
        <begin position="1"/>
        <end position="30"/>
    </location>
</feature>
<dbReference type="AlphaFoldDB" id="A0AAW1P9Z9"/>
<comment type="caution">
    <text evidence="2">The sequence shown here is derived from an EMBL/GenBank/DDBJ whole genome shotgun (WGS) entry which is preliminary data.</text>
</comment>
<dbReference type="Proteomes" id="UP001465755">
    <property type="component" value="Unassembled WGS sequence"/>
</dbReference>
<sequence>MPDSAKGRRDVAKATIQHAKSPSSSLSRTLPAPSLPADVWCLVFAKLEVKCTGQWMALKQGGQGWQVQKVPEGIDEPAPVPKQAFTAWDRRPQHPCCIASSCDYCEVMQVVDLHAQLVERGVPSDRAIAFLDQSPRMQFSVWLKAPYHDE</sequence>
<feature type="compositionally biased region" description="Polar residues" evidence="1">
    <location>
        <begin position="18"/>
        <end position="28"/>
    </location>
</feature>
<name>A0AAW1P9Z9_9CHLO</name>
<feature type="compositionally biased region" description="Basic and acidic residues" evidence="1">
    <location>
        <begin position="1"/>
        <end position="12"/>
    </location>
</feature>
<evidence type="ECO:0000256" key="1">
    <source>
        <dbReference type="SAM" id="MobiDB-lite"/>
    </source>
</evidence>